<evidence type="ECO:0000256" key="1">
    <source>
        <dbReference type="SAM" id="Phobius"/>
    </source>
</evidence>
<dbReference type="InterPro" id="IPR031563">
    <property type="entry name" value="MOT1/MOT2"/>
</dbReference>
<evidence type="ECO:0000313" key="2">
    <source>
        <dbReference type="EMBL" id="KAF2659880.1"/>
    </source>
</evidence>
<feature type="transmembrane region" description="Helical" evidence="1">
    <location>
        <begin position="395"/>
        <end position="421"/>
    </location>
</feature>
<keyword evidence="1" id="KW-0472">Membrane</keyword>
<proteinExistence type="predicted"/>
<feature type="transmembrane region" description="Helical" evidence="1">
    <location>
        <begin position="161"/>
        <end position="178"/>
    </location>
</feature>
<dbReference type="EMBL" id="MU004303">
    <property type="protein sequence ID" value="KAF2659880.1"/>
    <property type="molecule type" value="Genomic_DNA"/>
</dbReference>
<keyword evidence="1" id="KW-1133">Transmembrane helix</keyword>
<dbReference type="OrthoDB" id="5402974at2759"/>
<gene>
    <name evidence="2" type="ORF">K491DRAFT_688747</name>
</gene>
<name>A0A6A6TJ21_9PLEO</name>
<evidence type="ECO:0008006" key="4">
    <source>
        <dbReference type="Google" id="ProtNLM"/>
    </source>
</evidence>
<feature type="transmembrane region" description="Helical" evidence="1">
    <location>
        <begin position="101"/>
        <end position="123"/>
    </location>
</feature>
<dbReference type="Proteomes" id="UP000799324">
    <property type="component" value="Unassembled WGS sequence"/>
</dbReference>
<feature type="transmembrane region" description="Helical" evidence="1">
    <location>
        <begin position="60"/>
        <end position="80"/>
    </location>
</feature>
<sequence length="467" mass="49390">MGSFTANPLPHLRRIHRHNVETFKSQPLAELSGSLGDLGTLLPLMTALVITKSISLPSTLLFTGAANIFTGAAFGIPLPVQPMKAIAAVAIARKFTIEENAAAGIVVASLIGIFSITGLINWANRVTPVPVVKGIQVGAGLSLCLSAGSSLLSPLGWTGPWWGDSLLWALAAALFLIFTLAYPKLPYALVVFVIGIVFSLLSPHNNTVTPATGPAIPIVHPSGHDFWKATTTASLGQLPLTLLNSVIAVSALASDLFPSPPNPEAPNVTEIGVSVALVNLIGCWFGAMPACHGSGGLAGQYRFGARSGSSIIFLGSVKFLLGVIALFEPAPIVGVLSNIPKSLLGILVLAAGIELAKVGESLNTDARDLRVLDGEQSWDGKEVRELDESERRDRWSIMLVTVAGILAFRNDGVGFIAGLVWHWGIKAARRLQQTRDEGSGRPFWRSVGHQRGESTGLLRHEESDRIA</sequence>
<dbReference type="Pfam" id="PF16983">
    <property type="entry name" value="MFS_MOT1"/>
    <property type="match status" value="2"/>
</dbReference>
<accession>A0A6A6TJ21</accession>
<keyword evidence="3" id="KW-1185">Reference proteome</keyword>
<keyword evidence="1" id="KW-0812">Transmembrane</keyword>
<dbReference type="GO" id="GO:0015098">
    <property type="term" value="F:molybdate ion transmembrane transporter activity"/>
    <property type="evidence" value="ECO:0007669"/>
    <property type="project" value="InterPro"/>
</dbReference>
<dbReference type="PANTHER" id="PTHR31970">
    <property type="match status" value="1"/>
</dbReference>
<dbReference type="AlphaFoldDB" id="A0A6A6TJ21"/>
<protein>
    <recommendedName>
        <fullName evidence="4">Sulfate transporter</fullName>
    </recommendedName>
</protein>
<feature type="transmembrane region" description="Helical" evidence="1">
    <location>
        <begin position="303"/>
        <end position="327"/>
    </location>
</feature>
<organism evidence="2 3">
    <name type="scientific">Lophiostoma macrostomum CBS 122681</name>
    <dbReference type="NCBI Taxonomy" id="1314788"/>
    <lineage>
        <taxon>Eukaryota</taxon>
        <taxon>Fungi</taxon>
        <taxon>Dikarya</taxon>
        <taxon>Ascomycota</taxon>
        <taxon>Pezizomycotina</taxon>
        <taxon>Dothideomycetes</taxon>
        <taxon>Pleosporomycetidae</taxon>
        <taxon>Pleosporales</taxon>
        <taxon>Lophiostomataceae</taxon>
        <taxon>Lophiostoma</taxon>
    </lineage>
</organism>
<dbReference type="PANTHER" id="PTHR31970:SF9">
    <property type="entry name" value="MOLYBDATE TRANSPORTER 2"/>
    <property type="match status" value="1"/>
</dbReference>
<reference evidence="2" key="1">
    <citation type="journal article" date="2020" name="Stud. Mycol.">
        <title>101 Dothideomycetes genomes: a test case for predicting lifestyles and emergence of pathogens.</title>
        <authorList>
            <person name="Haridas S."/>
            <person name="Albert R."/>
            <person name="Binder M."/>
            <person name="Bloem J."/>
            <person name="Labutti K."/>
            <person name="Salamov A."/>
            <person name="Andreopoulos B."/>
            <person name="Baker S."/>
            <person name="Barry K."/>
            <person name="Bills G."/>
            <person name="Bluhm B."/>
            <person name="Cannon C."/>
            <person name="Castanera R."/>
            <person name="Culley D."/>
            <person name="Daum C."/>
            <person name="Ezra D."/>
            <person name="Gonzalez J."/>
            <person name="Henrissat B."/>
            <person name="Kuo A."/>
            <person name="Liang C."/>
            <person name="Lipzen A."/>
            <person name="Lutzoni F."/>
            <person name="Magnuson J."/>
            <person name="Mondo S."/>
            <person name="Nolan M."/>
            <person name="Ohm R."/>
            <person name="Pangilinan J."/>
            <person name="Park H.-J."/>
            <person name="Ramirez L."/>
            <person name="Alfaro M."/>
            <person name="Sun H."/>
            <person name="Tritt A."/>
            <person name="Yoshinaga Y."/>
            <person name="Zwiers L.-H."/>
            <person name="Turgeon B."/>
            <person name="Goodwin S."/>
            <person name="Spatafora J."/>
            <person name="Crous P."/>
            <person name="Grigoriev I."/>
        </authorList>
    </citation>
    <scope>NUCLEOTIDE SEQUENCE</scope>
    <source>
        <strain evidence="2">CBS 122681</strain>
    </source>
</reference>
<evidence type="ECO:0000313" key="3">
    <source>
        <dbReference type="Proteomes" id="UP000799324"/>
    </source>
</evidence>